<comment type="subcellular location">
    <subcellularLocation>
        <location evidence="4">Secreted</location>
    </subcellularLocation>
    <subcellularLocation>
        <location evidence="4">Bacterial flagellum</location>
    </subcellularLocation>
</comment>
<feature type="domain" description="Flagellin C-terminal" evidence="6">
    <location>
        <begin position="207"/>
        <end position="283"/>
    </location>
</feature>
<sequence length="286" mass="30117">MPTINTNVNALTAVQSVNNAARNMEAVQDRISSGLKTTGSKEKPASYGIAQNQRAELGSLETVIAGLNRASSIADVALASAGAISDLFTSMRKFAVAASDPSMTEASRTITNRDFVELRDQIKTMIANAQFDGAGILGGPAGTFLNFLDSTDGLRTVGLPVLDFRLPDTPGPVADPPSAIYVGKDSTILTASDANDMSKRIVATLDYVNGEMARLAAASKRVETQTAYFSKIMDNVTSGIGNIVDADLAKETAQLEALKVRKGLSTTSISMSNQPTQALLNLLRNV</sequence>
<dbReference type="Gene3D" id="6.10.10.10">
    <property type="entry name" value="Flagellar export chaperone, C-terminal domain"/>
    <property type="match status" value="1"/>
</dbReference>
<evidence type="ECO:0000259" key="6">
    <source>
        <dbReference type="Pfam" id="PF00700"/>
    </source>
</evidence>
<evidence type="ECO:0000256" key="2">
    <source>
        <dbReference type="ARBA" id="ARBA00011829"/>
    </source>
</evidence>
<dbReference type="SUPFAM" id="SSF64518">
    <property type="entry name" value="Phase 1 flagellin"/>
    <property type="match status" value="1"/>
</dbReference>
<comment type="similarity">
    <text evidence="1 4">Belongs to the bacterial flagellin family.</text>
</comment>
<evidence type="ECO:0000259" key="5">
    <source>
        <dbReference type="Pfam" id="PF00669"/>
    </source>
</evidence>
<dbReference type="InterPro" id="IPR046358">
    <property type="entry name" value="Flagellin_C"/>
</dbReference>
<accession>A0ABQ4PYX4</accession>
<reference evidence="7" key="1">
    <citation type="submission" date="2021-05" db="EMBL/GenBank/DDBJ databases">
        <authorList>
            <person name="Tanabe Y."/>
        </authorList>
    </citation>
    <scope>NUCLEOTIDE SEQUENCE</scope>
    <source>
        <strain evidence="7">BOTRYCO-1</strain>
    </source>
</reference>
<keyword evidence="3 4" id="KW-0975">Bacterial flagellum</keyword>
<name>A0ABQ4PYX4_9PROT</name>
<reference evidence="7" key="2">
    <citation type="journal article" date="2023" name="ISME Commun">
        <title>Characterization of a bloom-associated alphaproteobacterial lineage, 'Candidatus Phycosocius': insights into freshwater algal-bacterial interactions.</title>
        <authorList>
            <person name="Tanabe Y."/>
            <person name="Yamaguchi H."/>
            <person name="Yoshida M."/>
            <person name="Kai A."/>
            <person name="Okazaki Y."/>
        </authorList>
    </citation>
    <scope>NUCLEOTIDE SEQUENCE</scope>
    <source>
        <strain evidence="7">BOTRYCO-1</strain>
    </source>
</reference>
<organism evidence="7 8">
    <name type="scientific">Candidatus Phycosocius spiralis</name>
    <dbReference type="NCBI Taxonomy" id="2815099"/>
    <lineage>
        <taxon>Bacteria</taxon>
        <taxon>Pseudomonadati</taxon>
        <taxon>Pseudomonadota</taxon>
        <taxon>Alphaproteobacteria</taxon>
        <taxon>Caulobacterales</taxon>
        <taxon>Caulobacterales incertae sedis</taxon>
        <taxon>Candidatus Phycosocius</taxon>
    </lineage>
</organism>
<dbReference type="RefSeq" id="WP_284361751.1">
    <property type="nucleotide sequence ID" value="NZ_BPFZ01000022.1"/>
</dbReference>
<evidence type="ECO:0000256" key="1">
    <source>
        <dbReference type="ARBA" id="ARBA00005709"/>
    </source>
</evidence>
<dbReference type="InterPro" id="IPR001492">
    <property type="entry name" value="Flagellin"/>
</dbReference>
<dbReference type="PANTHER" id="PTHR42792">
    <property type="entry name" value="FLAGELLIN"/>
    <property type="match status" value="1"/>
</dbReference>
<evidence type="ECO:0000256" key="3">
    <source>
        <dbReference type="ARBA" id="ARBA00023143"/>
    </source>
</evidence>
<dbReference type="InterPro" id="IPR001029">
    <property type="entry name" value="Flagellin_N"/>
</dbReference>
<dbReference type="Gene3D" id="1.20.1330.10">
    <property type="entry name" value="f41 fragment of flagellin, N-terminal domain"/>
    <property type="match status" value="1"/>
</dbReference>
<keyword evidence="7" id="KW-0969">Cilium</keyword>
<dbReference type="InterPro" id="IPR042187">
    <property type="entry name" value="Flagellin_C_sub2"/>
</dbReference>
<keyword evidence="7" id="KW-0966">Cell projection</keyword>
<dbReference type="Pfam" id="PF00669">
    <property type="entry name" value="Flagellin_N"/>
    <property type="match status" value="1"/>
</dbReference>
<evidence type="ECO:0000313" key="8">
    <source>
        <dbReference type="Proteomes" id="UP001161064"/>
    </source>
</evidence>
<keyword evidence="7" id="KW-0282">Flagellum</keyword>
<evidence type="ECO:0000256" key="4">
    <source>
        <dbReference type="RuleBase" id="RU362073"/>
    </source>
</evidence>
<dbReference type="Proteomes" id="UP001161064">
    <property type="component" value="Unassembled WGS sequence"/>
</dbReference>
<comment type="function">
    <text evidence="4">Flagellin is the subunit protein which polymerizes to form the filaments of bacterial flagella.</text>
</comment>
<comment type="caution">
    <text evidence="7">The sequence shown here is derived from an EMBL/GenBank/DDBJ whole genome shotgun (WGS) entry which is preliminary data.</text>
</comment>
<dbReference type="EMBL" id="BPFZ01000022">
    <property type="protein sequence ID" value="GIU68120.1"/>
    <property type="molecule type" value="Genomic_DNA"/>
</dbReference>
<keyword evidence="4" id="KW-0964">Secreted</keyword>
<evidence type="ECO:0000313" key="7">
    <source>
        <dbReference type="EMBL" id="GIU68120.1"/>
    </source>
</evidence>
<protein>
    <recommendedName>
        <fullName evidence="4">Flagellin</fullName>
    </recommendedName>
</protein>
<dbReference type="Pfam" id="PF00700">
    <property type="entry name" value="Flagellin_C"/>
    <property type="match status" value="1"/>
</dbReference>
<feature type="domain" description="Flagellin N-terminal" evidence="5">
    <location>
        <begin position="4"/>
        <end position="139"/>
    </location>
</feature>
<comment type="subunit">
    <text evidence="2">In C.crescentus, the flagellar filament is composed of multiple flagellins of 29 kDa; 27 kDa and 25 kDa.</text>
</comment>
<gene>
    <name evidence="7" type="primary">fljJ</name>
    <name evidence="7" type="ORF">PsB1_2274</name>
</gene>
<keyword evidence="8" id="KW-1185">Reference proteome</keyword>
<proteinExistence type="inferred from homology"/>
<dbReference type="PANTHER" id="PTHR42792:SF2">
    <property type="entry name" value="FLAGELLIN"/>
    <property type="match status" value="1"/>
</dbReference>